<evidence type="ECO:0000313" key="2">
    <source>
        <dbReference type="EMBL" id="MBH9702669.1"/>
    </source>
</evidence>
<dbReference type="PANTHER" id="PTHR24220">
    <property type="entry name" value="IMPORT ATP-BINDING PROTEIN"/>
    <property type="match status" value="1"/>
</dbReference>
<name>A0A8I1DPR5_BURCE</name>
<feature type="domain" description="ABC transporter" evidence="1">
    <location>
        <begin position="22"/>
        <end position="103"/>
    </location>
</feature>
<dbReference type="Pfam" id="PF00005">
    <property type="entry name" value="ABC_tran"/>
    <property type="match status" value="1"/>
</dbReference>
<organism evidence="2 3">
    <name type="scientific">Burkholderia cepacia</name>
    <name type="common">Pseudomonas cepacia</name>
    <dbReference type="NCBI Taxonomy" id="292"/>
    <lineage>
        <taxon>Bacteria</taxon>
        <taxon>Pseudomonadati</taxon>
        <taxon>Pseudomonadota</taxon>
        <taxon>Betaproteobacteria</taxon>
        <taxon>Burkholderiales</taxon>
        <taxon>Burkholderiaceae</taxon>
        <taxon>Burkholderia</taxon>
        <taxon>Burkholderia cepacia complex</taxon>
    </lineage>
</organism>
<dbReference type="AlphaFoldDB" id="A0A8I1DPR5"/>
<dbReference type="PANTHER" id="PTHR24220:SF676">
    <property type="entry name" value="OLIGOPEPTIDE TRANSPORT ATP-BINDING PROTEIN AMIE"/>
    <property type="match status" value="1"/>
</dbReference>
<evidence type="ECO:0000259" key="1">
    <source>
        <dbReference type="Pfam" id="PF00005"/>
    </source>
</evidence>
<reference evidence="2" key="1">
    <citation type="submission" date="2020-12" db="EMBL/GenBank/DDBJ databases">
        <title>Burkholderia cepacia complex in Mexico.</title>
        <authorList>
            <person name="Estrada P."/>
        </authorList>
    </citation>
    <scope>NUCLEOTIDE SEQUENCE</scope>
    <source>
        <strain evidence="2">871</strain>
    </source>
</reference>
<dbReference type="InterPro" id="IPR003439">
    <property type="entry name" value="ABC_transporter-like_ATP-bd"/>
</dbReference>
<dbReference type="InterPro" id="IPR015854">
    <property type="entry name" value="ABC_transpr_LolD-like"/>
</dbReference>
<evidence type="ECO:0000313" key="3">
    <source>
        <dbReference type="Proteomes" id="UP000645612"/>
    </source>
</evidence>
<dbReference type="GO" id="GO:0005886">
    <property type="term" value="C:plasma membrane"/>
    <property type="evidence" value="ECO:0007669"/>
    <property type="project" value="TreeGrafter"/>
</dbReference>
<dbReference type="Proteomes" id="UP000645612">
    <property type="component" value="Unassembled WGS sequence"/>
</dbReference>
<dbReference type="GO" id="GO:0016887">
    <property type="term" value="F:ATP hydrolysis activity"/>
    <property type="evidence" value="ECO:0007669"/>
    <property type="project" value="InterPro"/>
</dbReference>
<keyword evidence="2" id="KW-0547">Nucleotide-binding</keyword>
<gene>
    <name evidence="2" type="ORF">JAO13_40260</name>
</gene>
<dbReference type="SUPFAM" id="SSF52540">
    <property type="entry name" value="P-loop containing nucleoside triphosphate hydrolases"/>
    <property type="match status" value="1"/>
</dbReference>
<feature type="non-terminal residue" evidence="2">
    <location>
        <position position="106"/>
    </location>
</feature>
<dbReference type="GO" id="GO:0022857">
    <property type="term" value="F:transmembrane transporter activity"/>
    <property type="evidence" value="ECO:0007669"/>
    <property type="project" value="TreeGrafter"/>
</dbReference>
<proteinExistence type="predicted"/>
<dbReference type="RefSeq" id="WP_198114889.1">
    <property type="nucleotide sequence ID" value="NZ_JAEDXG010000109.1"/>
</dbReference>
<comment type="caution">
    <text evidence="2">The sequence shown here is derived from an EMBL/GenBank/DDBJ whole genome shotgun (WGS) entry which is preliminary data.</text>
</comment>
<keyword evidence="2" id="KW-0067">ATP-binding</keyword>
<accession>A0A8I1DPR5</accession>
<dbReference type="EMBL" id="JAEDXG010000109">
    <property type="protein sequence ID" value="MBH9702669.1"/>
    <property type="molecule type" value="Genomic_DNA"/>
</dbReference>
<dbReference type="InterPro" id="IPR027417">
    <property type="entry name" value="P-loop_NTPase"/>
</dbReference>
<sequence length="106" mass="11387">MIDIDNLHKRYRTADGRVSEVLKGLSLRVPASSITAVVGPSGAGKSTLARCISLLERPDSGSIKVNGKDLSLLSGEALRRERRAIGTVFQSSALLNRKTAWQNIAV</sequence>
<protein>
    <submittedName>
        <fullName evidence="2">ATP-binding cassette domain-containing protein</fullName>
    </submittedName>
</protein>
<dbReference type="Gene3D" id="3.40.50.300">
    <property type="entry name" value="P-loop containing nucleotide triphosphate hydrolases"/>
    <property type="match status" value="1"/>
</dbReference>
<dbReference type="GO" id="GO:0005524">
    <property type="term" value="F:ATP binding"/>
    <property type="evidence" value="ECO:0007669"/>
    <property type="project" value="UniProtKB-KW"/>
</dbReference>